<dbReference type="Pfam" id="PF02728">
    <property type="entry name" value="Cu_amine_oxidN3"/>
    <property type="match status" value="1"/>
</dbReference>
<feature type="transmembrane region" description="Helical" evidence="8">
    <location>
        <begin position="72"/>
        <end position="96"/>
    </location>
</feature>
<feature type="domain" description="Copper amine oxidase catalytic" evidence="9">
    <location>
        <begin position="412"/>
        <end position="832"/>
    </location>
</feature>
<evidence type="ECO:0000259" key="11">
    <source>
        <dbReference type="Pfam" id="PF02728"/>
    </source>
</evidence>
<dbReference type="InterPro" id="IPR016182">
    <property type="entry name" value="Cu_amine_oxidase_N-reg"/>
</dbReference>
<dbReference type="PRINTS" id="PR00766">
    <property type="entry name" value="CUDAOXIDASE"/>
</dbReference>
<name>A0ABR2YU89_9CHLO</name>
<feature type="compositionally biased region" description="Polar residues" evidence="7">
    <location>
        <begin position="12"/>
        <end position="29"/>
    </location>
</feature>
<dbReference type="Proteomes" id="UP001491310">
    <property type="component" value="Unassembled WGS sequence"/>
</dbReference>
<feature type="region of interest" description="Disordered" evidence="7">
    <location>
        <begin position="390"/>
        <end position="418"/>
    </location>
</feature>
<dbReference type="Gene3D" id="2.70.98.20">
    <property type="entry name" value="Copper amine oxidase, catalytic domain"/>
    <property type="match status" value="1"/>
</dbReference>
<accession>A0ABR2YU89</accession>
<comment type="PTM">
    <text evidence="6">Topaquinone (TPQ) is generated by copper-dependent autoxidation of a specific tyrosyl residue.</text>
</comment>
<keyword evidence="8" id="KW-0472">Membrane</keyword>
<keyword evidence="8" id="KW-1133">Transmembrane helix</keyword>
<evidence type="ECO:0000256" key="7">
    <source>
        <dbReference type="SAM" id="MobiDB-lite"/>
    </source>
</evidence>
<evidence type="ECO:0000256" key="8">
    <source>
        <dbReference type="SAM" id="Phobius"/>
    </source>
</evidence>
<dbReference type="SUPFAM" id="SSF54416">
    <property type="entry name" value="Amine oxidase N-terminal region"/>
    <property type="match status" value="2"/>
</dbReference>
<proteinExistence type="inferred from homology"/>
<dbReference type="SUPFAM" id="SSF49998">
    <property type="entry name" value="Amine oxidase catalytic domain"/>
    <property type="match status" value="1"/>
</dbReference>
<dbReference type="InterPro" id="IPR000269">
    <property type="entry name" value="Cu_amine_oxidase"/>
</dbReference>
<dbReference type="PANTHER" id="PTHR10638">
    <property type="entry name" value="COPPER AMINE OXIDASE"/>
    <property type="match status" value="1"/>
</dbReference>
<feature type="region of interest" description="Disordered" evidence="7">
    <location>
        <begin position="1"/>
        <end position="57"/>
    </location>
</feature>
<evidence type="ECO:0000313" key="13">
    <source>
        <dbReference type="Proteomes" id="UP001491310"/>
    </source>
</evidence>
<evidence type="ECO:0000313" key="12">
    <source>
        <dbReference type="EMBL" id="KAK9914974.1"/>
    </source>
</evidence>
<dbReference type="PANTHER" id="PTHR10638:SF20">
    <property type="entry name" value="AMINE OXIDASE"/>
    <property type="match status" value="1"/>
</dbReference>
<evidence type="ECO:0000259" key="10">
    <source>
        <dbReference type="Pfam" id="PF02727"/>
    </source>
</evidence>
<keyword evidence="4 6" id="KW-0560">Oxidoreductase</keyword>
<dbReference type="Gene3D" id="3.10.450.40">
    <property type="match status" value="2"/>
</dbReference>
<keyword evidence="2 6" id="KW-0479">Metal-binding</keyword>
<gene>
    <name evidence="12" type="ORF">WJX75_003194</name>
</gene>
<keyword evidence="5 6" id="KW-0186">Copper</keyword>
<evidence type="ECO:0000259" key="9">
    <source>
        <dbReference type="Pfam" id="PF01179"/>
    </source>
</evidence>
<organism evidence="12 13">
    <name type="scientific">Coccomyxa subellipsoidea</name>
    <dbReference type="NCBI Taxonomy" id="248742"/>
    <lineage>
        <taxon>Eukaryota</taxon>
        <taxon>Viridiplantae</taxon>
        <taxon>Chlorophyta</taxon>
        <taxon>core chlorophytes</taxon>
        <taxon>Trebouxiophyceae</taxon>
        <taxon>Trebouxiophyceae incertae sedis</taxon>
        <taxon>Coccomyxaceae</taxon>
        <taxon>Coccomyxa</taxon>
    </lineage>
</organism>
<dbReference type="EMBL" id="JALJOT010000005">
    <property type="protein sequence ID" value="KAK9914974.1"/>
    <property type="molecule type" value="Genomic_DNA"/>
</dbReference>
<feature type="domain" description="Copper amine oxidase N2-terminal" evidence="10">
    <location>
        <begin position="153"/>
        <end position="238"/>
    </location>
</feature>
<comment type="similarity">
    <text evidence="1 6">Belongs to the copper/topaquinone oxidase family.</text>
</comment>
<dbReference type="InterPro" id="IPR015798">
    <property type="entry name" value="Cu_amine_oxidase_C"/>
</dbReference>
<comment type="caution">
    <text evidence="12">The sequence shown here is derived from an EMBL/GenBank/DDBJ whole genome shotgun (WGS) entry which is preliminary data.</text>
</comment>
<feature type="compositionally biased region" description="Basic and acidic residues" evidence="7">
    <location>
        <begin position="32"/>
        <end position="44"/>
    </location>
</feature>
<keyword evidence="3 6" id="KW-0801">TPQ</keyword>
<keyword evidence="13" id="KW-1185">Reference proteome</keyword>
<evidence type="ECO:0000256" key="4">
    <source>
        <dbReference type="ARBA" id="ARBA00023002"/>
    </source>
</evidence>
<feature type="domain" description="Copper amine oxidase N3-terminal" evidence="11">
    <location>
        <begin position="254"/>
        <end position="352"/>
    </location>
</feature>
<dbReference type="InterPro" id="IPR036460">
    <property type="entry name" value="Cu_amine_oxidase_C_sf"/>
</dbReference>
<dbReference type="InterPro" id="IPR015800">
    <property type="entry name" value="Cu_amine_oxidase_N2"/>
</dbReference>
<evidence type="ECO:0000256" key="1">
    <source>
        <dbReference type="ARBA" id="ARBA00007983"/>
    </source>
</evidence>
<evidence type="ECO:0000256" key="2">
    <source>
        <dbReference type="ARBA" id="ARBA00022723"/>
    </source>
</evidence>
<comment type="cofactor">
    <cofactor evidence="6">
        <name>Cu cation</name>
        <dbReference type="ChEBI" id="CHEBI:23378"/>
    </cofactor>
    <text evidence="6">Contains 1 topaquinone per subunit.</text>
</comment>
<evidence type="ECO:0000256" key="5">
    <source>
        <dbReference type="ARBA" id="ARBA00023008"/>
    </source>
</evidence>
<sequence>MPDSKDRFRALATSNSPSKSVPDAQSSEAPTDVEHSKVGPEKHNGNHSIGEESDYDPLEDRRLLRRSRRQLWVWRCVSYLLLAALIGLAVSLALVISDRKSLRRENGEFRNSTLYAERNTCPNFLDKGQAVLESDRVPSSAQPNLFEELTIPEMAAVRDYLFAQADLNLTRSDEATPASNVIYLMELQPPPKVPALAFLDSGGAVPPPPRQARVVVYLGYMEEPKVVELTVGPLPIPSNYTVLREVPWNTRPPNSAEYSAMDAVIQAASAQLEQFMTQSFAGYKYYNCEFPRCLLWGDTTPRGATNSQRQTWIWFMRFTDGYYLKPIGLEFLVDHRGNDPTEWAVTQIFYNGQVFANTTELNTAFMDTTSGLNRLQLRQPLPGEINYASLKRQPGPGRPEARGNAAPQAGPRQYEPSGKRYSIDRNAISYMGWTFQVSIRPSGGIRIWDVRFGGERIAYEIALQEAMISYGGATPSQSMTQTYDTANGLGSSFHELVHGVDCPFHASYLDSAAFVDRDAPLMHPQSICVWEQDTGNPLWRHYTQEFDAKGSFIQYGGVVDHALVVRGITTAYNTDYMTDFVFHLNGAIKVSVGLSGYVLAAPWSGATANYSYPLYADVGASVQDHFLNWKVDLDIKGTENSMRQDFIEVEERPQQWSVAGANGPVNGTTAPVTVQKRLRHVLPETEEEASLAFDLRRPVVSSVISERSLNKWGTPQGYQIQVDSVISQLDPDSWQAAKSGSWSRYQIATTVRRDNESSSSSIYAAAHPGVPPQPMNFSSYLNGESVRETDIVNWVTVGAYDVPTSESAPVTAVTGRQLTFWLQPYNYFDRGAAMDLYGITVMSPTNYTRRAQPKYETYGVPTDFSCVPSKNAAPFNRTEFSAYS</sequence>
<reference evidence="12 13" key="1">
    <citation type="journal article" date="2024" name="Nat. Commun.">
        <title>Phylogenomics reveals the evolutionary origins of lichenization in chlorophyte algae.</title>
        <authorList>
            <person name="Puginier C."/>
            <person name="Libourel C."/>
            <person name="Otte J."/>
            <person name="Skaloud P."/>
            <person name="Haon M."/>
            <person name="Grisel S."/>
            <person name="Petersen M."/>
            <person name="Berrin J.G."/>
            <person name="Delaux P.M."/>
            <person name="Dal Grande F."/>
            <person name="Keller J."/>
        </authorList>
    </citation>
    <scope>NUCLEOTIDE SEQUENCE [LARGE SCALE GENOMIC DNA]</scope>
    <source>
        <strain evidence="12 13">SAG 216-7</strain>
    </source>
</reference>
<protein>
    <recommendedName>
        <fullName evidence="6">Amine oxidase</fullName>
        <ecNumber evidence="6">1.4.3.-</ecNumber>
    </recommendedName>
</protein>
<evidence type="ECO:0000256" key="3">
    <source>
        <dbReference type="ARBA" id="ARBA00022772"/>
    </source>
</evidence>
<evidence type="ECO:0000256" key="6">
    <source>
        <dbReference type="RuleBase" id="RU000672"/>
    </source>
</evidence>
<dbReference type="Pfam" id="PF01179">
    <property type="entry name" value="Cu_amine_oxid"/>
    <property type="match status" value="1"/>
</dbReference>
<keyword evidence="8" id="KW-0812">Transmembrane</keyword>
<dbReference type="EC" id="1.4.3.-" evidence="6"/>
<dbReference type="Pfam" id="PF02727">
    <property type="entry name" value="Cu_amine_oxidN2"/>
    <property type="match status" value="1"/>
</dbReference>
<dbReference type="InterPro" id="IPR015802">
    <property type="entry name" value="Cu_amine_oxidase_N3"/>
</dbReference>